<dbReference type="PANTHER" id="PTHR12215">
    <property type="entry name" value="PHOSPHOPANTETHEINE TRANSFERASE"/>
    <property type="match status" value="1"/>
</dbReference>
<keyword evidence="2" id="KW-0808">Transferase</keyword>
<dbReference type="RefSeq" id="WP_215235314.1">
    <property type="nucleotide sequence ID" value="NZ_CAJRAU010000006.1"/>
</dbReference>
<dbReference type="EMBL" id="CAJRAU010000006">
    <property type="protein sequence ID" value="CAG5072083.1"/>
    <property type="molecule type" value="Genomic_DNA"/>
</dbReference>
<protein>
    <recommendedName>
        <fullName evidence="3">4'-phosphopantetheinyl transferase domain-containing protein</fullName>
    </recommendedName>
</protein>
<dbReference type="InterPro" id="IPR008278">
    <property type="entry name" value="4-PPantetheinyl_Trfase_dom"/>
</dbReference>
<dbReference type="SUPFAM" id="SSF56214">
    <property type="entry name" value="4'-phosphopantetheinyl transferase"/>
    <property type="match status" value="2"/>
</dbReference>
<dbReference type="InterPro" id="IPR037143">
    <property type="entry name" value="4-PPantetheinyl_Trfase_dom_sf"/>
</dbReference>
<reference evidence="4 5" key="1">
    <citation type="submission" date="2021-04" db="EMBL/GenBank/DDBJ databases">
        <authorList>
            <person name="Rodrigo-Torres L."/>
            <person name="Arahal R. D."/>
            <person name="Lucena T."/>
        </authorList>
    </citation>
    <scope>NUCLEOTIDE SEQUENCE [LARGE SCALE GENOMIC DNA]</scope>
    <source>
        <strain evidence="4 5">CECT 9623</strain>
    </source>
</reference>
<evidence type="ECO:0000256" key="2">
    <source>
        <dbReference type="ARBA" id="ARBA00022679"/>
    </source>
</evidence>
<evidence type="ECO:0000313" key="5">
    <source>
        <dbReference type="Proteomes" id="UP000679725"/>
    </source>
</evidence>
<dbReference type="PANTHER" id="PTHR12215:SF10">
    <property type="entry name" value="L-AMINOADIPATE-SEMIALDEHYDE DEHYDROGENASE-PHOSPHOPANTETHEINYL TRANSFERASE"/>
    <property type="match status" value="1"/>
</dbReference>
<dbReference type="InterPro" id="IPR050559">
    <property type="entry name" value="P-Pant_transferase_sf"/>
</dbReference>
<dbReference type="Gene3D" id="3.90.470.20">
    <property type="entry name" value="4'-phosphopantetheinyl transferase domain"/>
    <property type="match status" value="1"/>
</dbReference>
<name>A0ABM8UVE0_9BACT</name>
<dbReference type="Proteomes" id="UP000679725">
    <property type="component" value="Unassembled WGS sequence"/>
</dbReference>
<organism evidence="4 5">
    <name type="scientific">Dyadobacter linearis</name>
    <dbReference type="NCBI Taxonomy" id="2823330"/>
    <lineage>
        <taxon>Bacteria</taxon>
        <taxon>Pseudomonadati</taxon>
        <taxon>Bacteroidota</taxon>
        <taxon>Cytophagia</taxon>
        <taxon>Cytophagales</taxon>
        <taxon>Spirosomataceae</taxon>
        <taxon>Dyadobacter</taxon>
    </lineage>
</organism>
<gene>
    <name evidence="4" type="ORF">DYBT9623_04020</name>
</gene>
<proteinExistence type="inferred from homology"/>
<evidence type="ECO:0000259" key="3">
    <source>
        <dbReference type="Pfam" id="PF01648"/>
    </source>
</evidence>
<dbReference type="Pfam" id="PF01648">
    <property type="entry name" value="ACPS"/>
    <property type="match status" value="1"/>
</dbReference>
<sequence>MGICYIKTIAPGALLGMWHMTESWQELASQVDLPAPEMDKLTSIQKDKRKIEWLSCRLLLQKMISSSPVVRHDSNRKPYIPDSNIQLSISHSGEYASVYINNSRSVGVDIQEMKPSISKGIDYFLNAEEQQWIDAADNLLLHLMWSAKESAFKYAGNADLDLKKHFTISHFERNQNGQFEVLISNQRELERLDIAYDTFENYVLTWTL</sequence>
<evidence type="ECO:0000313" key="4">
    <source>
        <dbReference type="EMBL" id="CAG5072083.1"/>
    </source>
</evidence>
<evidence type="ECO:0000256" key="1">
    <source>
        <dbReference type="ARBA" id="ARBA00010990"/>
    </source>
</evidence>
<accession>A0ABM8UVE0</accession>
<comment type="caution">
    <text evidence="4">The sequence shown here is derived from an EMBL/GenBank/DDBJ whole genome shotgun (WGS) entry which is preliminary data.</text>
</comment>
<keyword evidence="5" id="KW-1185">Reference proteome</keyword>
<comment type="similarity">
    <text evidence="1">Belongs to the P-Pant transferase superfamily. Gsp/Sfp/HetI/AcpT family.</text>
</comment>
<feature type="domain" description="4'-phosphopantetheinyl transferase" evidence="3">
    <location>
        <begin position="105"/>
        <end position="205"/>
    </location>
</feature>